<keyword evidence="3 4" id="KW-0012">Acyltransferase</keyword>
<dbReference type="KEGG" id="tum:CBW65_14940"/>
<dbReference type="InterPro" id="IPR028345">
    <property type="entry name" value="Antibiotic_NAT-like"/>
</dbReference>
<sequence>MSEQKTIASAPMPRTRQSLADDLRALGLREGMTVIVHSSLSSLGWVCGGAVAVVQALMDVLTEKGTLVMPTHSSEFSDPKYWQNPPVPKEWHEIIRETMPAFDPQITPTRGMGKIVDTFRTFPGVLRSYHPHVSFAAWGKHKELVTANHSLAYGLGDGSPLARIYELDGSVLLLGVGYDCNTSLHLSEHRAPGTVLEKLGSPIFKDGQRIWATFEDIEIDSSQFPEVGEQFEAAHPTQAGKIGSADAKLIGQRALVDFGTAYFAKKRGF</sequence>
<dbReference type="GO" id="GO:0046677">
    <property type="term" value="P:response to antibiotic"/>
    <property type="evidence" value="ECO:0007669"/>
    <property type="project" value="UniProtKB-KW"/>
</dbReference>
<dbReference type="OrthoDB" id="7330654at2"/>
<dbReference type="EMBL" id="CP021434">
    <property type="protein sequence ID" value="ARU62152.1"/>
    <property type="molecule type" value="Genomic_DNA"/>
</dbReference>
<protein>
    <recommendedName>
        <fullName evidence="4">Aminoglycoside N(3)-acetyltransferase</fullName>
        <ecNumber evidence="4">2.3.1.-</ecNumber>
    </recommendedName>
</protein>
<evidence type="ECO:0000313" key="6">
    <source>
        <dbReference type="Proteomes" id="UP000195437"/>
    </source>
</evidence>
<dbReference type="PANTHER" id="PTHR11104">
    <property type="entry name" value="AMINOGLYCOSIDE N3-ACETYLTRANSFERASE"/>
    <property type="match status" value="1"/>
</dbReference>
<dbReference type="Proteomes" id="UP000195437">
    <property type="component" value="Chromosome"/>
</dbReference>
<keyword evidence="6" id="KW-1185">Reference proteome</keyword>
<keyword evidence="2 4" id="KW-0808">Transferase</keyword>
<reference evidence="6" key="1">
    <citation type="submission" date="2017-05" db="EMBL/GenBank/DDBJ databases">
        <authorList>
            <person name="Sung H."/>
        </authorList>
    </citation>
    <scope>NUCLEOTIDE SEQUENCE [LARGE SCALE GENOMIC DNA]</scope>
    <source>
        <strain evidence="6">AR23208</strain>
    </source>
</reference>
<accession>A0A1Y0INJ8</accession>
<gene>
    <name evidence="5" type="ORF">CBW65_14940</name>
</gene>
<dbReference type="EC" id="2.3.1.-" evidence="4"/>
<dbReference type="Pfam" id="PF02522">
    <property type="entry name" value="Antibiotic_NAT"/>
    <property type="match status" value="1"/>
</dbReference>
<dbReference type="AlphaFoldDB" id="A0A1Y0INJ8"/>
<dbReference type="SUPFAM" id="SSF110710">
    <property type="entry name" value="TTHA0583/YokD-like"/>
    <property type="match status" value="1"/>
</dbReference>
<evidence type="ECO:0000313" key="5">
    <source>
        <dbReference type="EMBL" id="ARU62152.1"/>
    </source>
</evidence>
<name>A0A1Y0INJ8_9BACL</name>
<dbReference type="InterPro" id="IPR003679">
    <property type="entry name" value="Amioglycoside_AcTrfase"/>
</dbReference>
<dbReference type="RefSeq" id="WP_087457514.1">
    <property type="nucleotide sequence ID" value="NZ_CP021434.1"/>
</dbReference>
<organism evidence="5 6">
    <name type="scientific">Tumebacillus avium</name>
    <dbReference type="NCBI Taxonomy" id="1903704"/>
    <lineage>
        <taxon>Bacteria</taxon>
        <taxon>Bacillati</taxon>
        <taxon>Bacillota</taxon>
        <taxon>Bacilli</taxon>
        <taxon>Bacillales</taxon>
        <taxon>Alicyclobacillaceae</taxon>
        <taxon>Tumebacillus</taxon>
    </lineage>
</organism>
<keyword evidence="4" id="KW-0046">Antibiotic resistance</keyword>
<proteinExistence type="inferred from homology"/>
<evidence type="ECO:0000256" key="2">
    <source>
        <dbReference type="ARBA" id="ARBA00022679"/>
    </source>
</evidence>
<evidence type="ECO:0000256" key="1">
    <source>
        <dbReference type="ARBA" id="ARBA00006383"/>
    </source>
</evidence>
<comment type="similarity">
    <text evidence="1 4">Belongs to the antibiotic N-acetyltransferase family.</text>
</comment>
<evidence type="ECO:0000256" key="4">
    <source>
        <dbReference type="RuleBase" id="RU365031"/>
    </source>
</evidence>
<comment type="catalytic activity">
    <reaction evidence="4">
        <text>a 2-deoxystreptamine antibiotic + acetyl-CoA = an N(3)-acetyl-2-deoxystreptamine antibiotic + CoA + H(+)</text>
        <dbReference type="Rhea" id="RHEA:12665"/>
        <dbReference type="ChEBI" id="CHEBI:15378"/>
        <dbReference type="ChEBI" id="CHEBI:57287"/>
        <dbReference type="ChEBI" id="CHEBI:57288"/>
        <dbReference type="ChEBI" id="CHEBI:57921"/>
        <dbReference type="ChEBI" id="CHEBI:77452"/>
        <dbReference type="EC" id="2.3.1.81"/>
    </reaction>
</comment>
<dbReference type="PANTHER" id="PTHR11104:SF0">
    <property type="entry name" value="SPBETA PROPHAGE-DERIVED AMINOGLYCOSIDE N(3')-ACETYLTRANSFERASE-LIKE PROTEIN YOKD"/>
    <property type="match status" value="1"/>
</dbReference>
<dbReference type="GO" id="GO:0046353">
    <property type="term" value="F:aminoglycoside 3-N-acetyltransferase activity"/>
    <property type="evidence" value="ECO:0007669"/>
    <property type="project" value="UniProtKB-EC"/>
</dbReference>
<evidence type="ECO:0000256" key="3">
    <source>
        <dbReference type="ARBA" id="ARBA00023315"/>
    </source>
</evidence>